<feature type="transmembrane region" description="Helical" evidence="6">
    <location>
        <begin position="66"/>
        <end position="85"/>
    </location>
</feature>
<evidence type="ECO:0000256" key="2">
    <source>
        <dbReference type="ARBA" id="ARBA00006293"/>
    </source>
</evidence>
<evidence type="ECO:0008006" key="9">
    <source>
        <dbReference type="Google" id="ProtNLM"/>
    </source>
</evidence>
<feature type="transmembrane region" description="Helical" evidence="6">
    <location>
        <begin position="192"/>
        <end position="216"/>
    </location>
</feature>
<comment type="caution">
    <text evidence="7">The sequence shown here is derived from an EMBL/GenBank/DDBJ whole genome shotgun (WGS) entry which is preliminary data.</text>
</comment>
<evidence type="ECO:0000256" key="1">
    <source>
        <dbReference type="ARBA" id="ARBA00004141"/>
    </source>
</evidence>
<evidence type="ECO:0000313" key="8">
    <source>
        <dbReference type="Proteomes" id="UP000664169"/>
    </source>
</evidence>
<dbReference type="Pfam" id="PF05216">
    <property type="entry name" value="UNC-50"/>
    <property type="match status" value="1"/>
</dbReference>
<protein>
    <recommendedName>
        <fullName evidence="9">UNC-50 family protein</fullName>
    </recommendedName>
</protein>
<feature type="transmembrane region" description="Helical" evidence="6">
    <location>
        <begin position="161"/>
        <end position="180"/>
    </location>
</feature>
<keyword evidence="4 6" id="KW-1133">Transmembrane helix</keyword>
<dbReference type="EMBL" id="CAJPDQ010000045">
    <property type="protein sequence ID" value="CAF9932553.1"/>
    <property type="molecule type" value="Genomic_DNA"/>
</dbReference>
<gene>
    <name evidence="7" type="ORF">GOMPHAMPRED_006606</name>
</gene>
<comment type="subcellular location">
    <subcellularLocation>
        <location evidence="1">Membrane</location>
        <topology evidence="1">Multi-pass membrane protein</topology>
    </subcellularLocation>
</comment>
<sequence length="264" mass="30099">MSARGRQQDGIKLPRFFKRLLKFPQMDFEMSMREMLDLMIAPKKVFRNVYYHKQTKNTWHRPDPSFTYLLSFFMALTGIAWGVWAGAGATGVLQLTIVYVFGHFLAFSLTFATIAYFLVGKFLGPGIAGLPRRRRQTGLFIAANERETLEFGYCFDVSIRAFFPVWVLLYVLQFIILPLIRGENVVSRLFGNTLYLVALGYYTVITFLGYSALPFLHHTELLLSPLVVFGIFWFVSLFGFNIPNHFSGIMILGSGIGRDNGPNI</sequence>
<name>A0A8H3FX43_9LECA</name>
<keyword evidence="8" id="KW-1185">Reference proteome</keyword>
<evidence type="ECO:0000256" key="6">
    <source>
        <dbReference type="SAM" id="Phobius"/>
    </source>
</evidence>
<feature type="transmembrane region" description="Helical" evidence="6">
    <location>
        <begin position="222"/>
        <end position="242"/>
    </location>
</feature>
<feature type="transmembrane region" description="Helical" evidence="6">
    <location>
        <begin position="97"/>
        <end position="119"/>
    </location>
</feature>
<accession>A0A8H3FX43</accession>
<evidence type="ECO:0000256" key="4">
    <source>
        <dbReference type="ARBA" id="ARBA00022989"/>
    </source>
</evidence>
<keyword evidence="5 6" id="KW-0472">Membrane</keyword>
<dbReference type="GO" id="GO:0000139">
    <property type="term" value="C:Golgi membrane"/>
    <property type="evidence" value="ECO:0007669"/>
    <property type="project" value="TreeGrafter"/>
</dbReference>
<comment type="similarity">
    <text evidence="2">Belongs to the unc-50 family.</text>
</comment>
<reference evidence="7" key="1">
    <citation type="submission" date="2021-03" db="EMBL/GenBank/DDBJ databases">
        <authorList>
            <person name="Tagirdzhanova G."/>
        </authorList>
    </citation>
    <scope>NUCLEOTIDE SEQUENCE</scope>
</reference>
<evidence type="ECO:0000256" key="3">
    <source>
        <dbReference type="ARBA" id="ARBA00022692"/>
    </source>
</evidence>
<proteinExistence type="inferred from homology"/>
<evidence type="ECO:0000256" key="5">
    <source>
        <dbReference type="ARBA" id="ARBA00023136"/>
    </source>
</evidence>
<dbReference type="PANTHER" id="PTHR12841">
    <property type="entry name" value="PROTEIN UNC-50 HOMOLOG"/>
    <property type="match status" value="1"/>
</dbReference>
<keyword evidence="3 6" id="KW-0812">Transmembrane</keyword>
<dbReference type="AlphaFoldDB" id="A0A8H3FX43"/>
<organism evidence="7 8">
    <name type="scientific">Gomphillus americanus</name>
    <dbReference type="NCBI Taxonomy" id="1940652"/>
    <lineage>
        <taxon>Eukaryota</taxon>
        <taxon>Fungi</taxon>
        <taxon>Dikarya</taxon>
        <taxon>Ascomycota</taxon>
        <taxon>Pezizomycotina</taxon>
        <taxon>Lecanoromycetes</taxon>
        <taxon>OSLEUM clade</taxon>
        <taxon>Ostropomycetidae</taxon>
        <taxon>Ostropales</taxon>
        <taxon>Graphidaceae</taxon>
        <taxon>Gomphilloideae</taxon>
        <taxon>Gomphillus</taxon>
    </lineage>
</organism>
<dbReference type="PANTHER" id="PTHR12841:SF6">
    <property type="entry name" value="PROTEIN UNC-50 HOMOLOG"/>
    <property type="match status" value="1"/>
</dbReference>
<dbReference type="Proteomes" id="UP000664169">
    <property type="component" value="Unassembled WGS sequence"/>
</dbReference>
<dbReference type="OrthoDB" id="10027013at2759"/>
<dbReference type="InterPro" id="IPR007881">
    <property type="entry name" value="UNC-50"/>
</dbReference>
<evidence type="ECO:0000313" key="7">
    <source>
        <dbReference type="EMBL" id="CAF9932553.1"/>
    </source>
</evidence>